<sequence>MRKKAMEVDVITVKETVGRCLSKEQIVRLVGIDAGAHQPANQMALFSPPNHPPMGEA</sequence>
<dbReference type="WBParaSite" id="HNAJ_0000666301-mRNA-1">
    <property type="protein sequence ID" value="HNAJ_0000666301-mRNA-1"/>
    <property type="gene ID" value="HNAJ_0000666301"/>
</dbReference>
<dbReference type="EMBL" id="UZAE01007799">
    <property type="protein sequence ID" value="VDO02519.1"/>
    <property type="molecule type" value="Genomic_DNA"/>
</dbReference>
<keyword evidence="2" id="KW-1185">Reference proteome</keyword>
<evidence type="ECO:0000313" key="1">
    <source>
        <dbReference type="EMBL" id="VDO02519.1"/>
    </source>
</evidence>
<dbReference type="AlphaFoldDB" id="A0A0R3THX2"/>
<accession>A0A0R3THX2</accession>
<evidence type="ECO:0000313" key="2">
    <source>
        <dbReference type="Proteomes" id="UP000278807"/>
    </source>
</evidence>
<proteinExistence type="predicted"/>
<reference evidence="1 2" key="2">
    <citation type="submission" date="2018-11" db="EMBL/GenBank/DDBJ databases">
        <authorList>
            <consortium name="Pathogen Informatics"/>
        </authorList>
    </citation>
    <scope>NUCLEOTIDE SEQUENCE [LARGE SCALE GENOMIC DNA]</scope>
</reference>
<organism evidence="3">
    <name type="scientific">Rodentolepis nana</name>
    <name type="common">Dwarf tapeworm</name>
    <name type="synonym">Hymenolepis nana</name>
    <dbReference type="NCBI Taxonomy" id="102285"/>
    <lineage>
        <taxon>Eukaryota</taxon>
        <taxon>Metazoa</taxon>
        <taxon>Spiralia</taxon>
        <taxon>Lophotrochozoa</taxon>
        <taxon>Platyhelminthes</taxon>
        <taxon>Cestoda</taxon>
        <taxon>Eucestoda</taxon>
        <taxon>Cyclophyllidea</taxon>
        <taxon>Hymenolepididae</taxon>
        <taxon>Rodentolepis</taxon>
    </lineage>
</organism>
<protein>
    <submittedName>
        <fullName evidence="3">Acetyl-CoA C-acetyltransferase</fullName>
    </submittedName>
</protein>
<gene>
    <name evidence="1" type="ORF">HNAJ_LOCUS6659</name>
</gene>
<dbReference type="Proteomes" id="UP000278807">
    <property type="component" value="Unassembled WGS sequence"/>
</dbReference>
<evidence type="ECO:0000313" key="3">
    <source>
        <dbReference type="WBParaSite" id="HNAJ_0000666301-mRNA-1"/>
    </source>
</evidence>
<reference evidence="3" key="1">
    <citation type="submission" date="2017-02" db="UniProtKB">
        <authorList>
            <consortium name="WormBaseParasite"/>
        </authorList>
    </citation>
    <scope>IDENTIFICATION</scope>
</reference>
<name>A0A0R3THX2_RODNA</name>